<accession>A0A316WVD6</accession>
<dbReference type="GO" id="GO:0017171">
    <property type="term" value="F:serine hydrolase activity"/>
    <property type="evidence" value="ECO:0007669"/>
    <property type="project" value="TreeGrafter"/>
</dbReference>
<comment type="caution">
    <text evidence="2">The sequence shown here is derived from an EMBL/GenBank/DDBJ whole genome shotgun (WGS) entry which is preliminary data.</text>
</comment>
<evidence type="ECO:0000259" key="1">
    <source>
        <dbReference type="Pfam" id="PF00561"/>
    </source>
</evidence>
<dbReference type="PANTHER" id="PTHR46331">
    <property type="entry name" value="VALACYCLOVIR HYDROLASE"/>
    <property type="match status" value="1"/>
</dbReference>
<evidence type="ECO:0000313" key="2">
    <source>
        <dbReference type="EMBL" id="PWN64243.1"/>
    </source>
</evidence>
<dbReference type="Gene3D" id="3.40.50.1820">
    <property type="entry name" value="alpha/beta hydrolase"/>
    <property type="match status" value="1"/>
</dbReference>
<reference evidence="2 3" key="1">
    <citation type="submission" date="2018-04" db="EMBL/GenBank/DDBJ databases">
        <title>Chryseobacterium oncorhynchi 701B-08T from rainbow trout, and Chryseobacterium viscerum 687B-08T from diseased fish.</title>
        <authorList>
            <person name="Jeong J.-J."/>
            <person name="Lee Y.J."/>
            <person name="Pathiraja D."/>
            <person name="Park B."/>
            <person name="Choi I.-G."/>
            <person name="Kim K.D."/>
        </authorList>
    </citation>
    <scope>NUCLEOTIDE SEQUENCE [LARGE SCALE GENOMIC DNA]</scope>
    <source>
        <strain evidence="2 3">687B-08</strain>
    </source>
</reference>
<dbReference type="RefSeq" id="WP_109738077.1">
    <property type="nucleotide sequence ID" value="NZ_PPEG02000002.1"/>
</dbReference>
<organism evidence="2 3">
    <name type="scientific">Chryseobacterium viscerum</name>
    <dbReference type="NCBI Taxonomy" id="1037377"/>
    <lineage>
        <taxon>Bacteria</taxon>
        <taxon>Pseudomonadati</taxon>
        <taxon>Bacteroidota</taxon>
        <taxon>Flavobacteriia</taxon>
        <taxon>Flavobacteriales</taxon>
        <taxon>Weeksellaceae</taxon>
        <taxon>Chryseobacterium group</taxon>
        <taxon>Chryseobacterium</taxon>
    </lineage>
</organism>
<dbReference type="InterPro" id="IPR029058">
    <property type="entry name" value="AB_hydrolase_fold"/>
</dbReference>
<dbReference type="Pfam" id="PF00561">
    <property type="entry name" value="Abhydrolase_1"/>
    <property type="match status" value="1"/>
</dbReference>
<dbReference type="SUPFAM" id="SSF53474">
    <property type="entry name" value="alpha/beta-Hydrolases"/>
    <property type="match status" value="1"/>
</dbReference>
<dbReference type="Proteomes" id="UP000236413">
    <property type="component" value="Unassembled WGS sequence"/>
</dbReference>
<evidence type="ECO:0000313" key="3">
    <source>
        <dbReference type="Proteomes" id="UP000236413"/>
    </source>
</evidence>
<proteinExistence type="predicted"/>
<protein>
    <recommendedName>
        <fullName evidence="1">AB hydrolase-1 domain-containing protein</fullName>
    </recommendedName>
</protein>
<dbReference type="InterPro" id="IPR000073">
    <property type="entry name" value="AB_hydrolase_1"/>
</dbReference>
<dbReference type="PANTHER" id="PTHR46331:SF2">
    <property type="entry name" value="VALACYCLOVIR HYDROLASE"/>
    <property type="match status" value="1"/>
</dbReference>
<sequence>MFGYRTKIASVFIFLLVTFAKAQFYELYQPVAVEQYKGKNFLLEAKIWYTNNMTNSSWTVLAVRNVDANSKVIKQPFYNEDAGEYYKKNEWSPYELKGKIDSNTKFLTIGFAFAGNDNYFIDDLKLYVLDGKNKIEIPLKNGDFENEDLKEWKNFQKDDHVKVATSSEKFYSGKQSLYIDNSNVKTKPTLGNNAEMGKYAEVNGVKLYYEIYGNGTPVLLLHGNNSSMGAFRNQFDPLTKGFQVIALDSRGQGKSSGDETPLTYELMAKDVNAFLDQLGLKKVDVLGWSDGGNIAVILARDYPDKVNKMAIMGTVLYNDDSSVTKETNVLLKEQVKAMKERGIAENNMDYRLKMLLINEPHIDPNSLEKIKSPSLIMAGEHDVVKEKHTKLIAEKIPNSKLLIFKGADHEAPEKIPGIFNKAVVDFFTS</sequence>
<name>A0A316WVD6_9FLAO</name>
<dbReference type="EMBL" id="PPEG02000002">
    <property type="protein sequence ID" value="PWN64243.1"/>
    <property type="molecule type" value="Genomic_DNA"/>
</dbReference>
<dbReference type="PRINTS" id="PR00111">
    <property type="entry name" value="ABHYDROLASE"/>
</dbReference>
<gene>
    <name evidence="2" type="ORF">C1634_006505</name>
</gene>
<dbReference type="Gene3D" id="2.60.120.260">
    <property type="entry name" value="Galactose-binding domain-like"/>
    <property type="match status" value="1"/>
</dbReference>
<feature type="domain" description="AB hydrolase-1" evidence="1">
    <location>
        <begin position="217"/>
        <end position="333"/>
    </location>
</feature>
<dbReference type="AlphaFoldDB" id="A0A316WVD6"/>